<proteinExistence type="predicted"/>
<dbReference type="InterPro" id="IPR025668">
    <property type="entry name" value="Tnp_DDE_dom"/>
</dbReference>
<keyword evidence="5" id="KW-1185">Reference proteome</keyword>
<evidence type="ECO:0000313" key="4">
    <source>
        <dbReference type="EMBL" id="TWI01435.1"/>
    </source>
</evidence>
<dbReference type="EMBL" id="VLKL01000013">
    <property type="protein sequence ID" value="TWI01435.1"/>
    <property type="molecule type" value="Genomic_DNA"/>
</dbReference>
<reference evidence="4 5" key="1">
    <citation type="journal article" date="2015" name="Stand. Genomic Sci.">
        <title>Genomic Encyclopedia of Bacterial and Archaeal Type Strains, Phase III: the genomes of soil and plant-associated and newly described type strains.</title>
        <authorList>
            <person name="Whitman W.B."/>
            <person name="Woyke T."/>
            <person name="Klenk H.P."/>
            <person name="Zhou Y."/>
            <person name="Lilburn T.G."/>
            <person name="Beck B.J."/>
            <person name="De Vos P."/>
            <person name="Vandamme P."/>
            <person name="Eisen J.A."/>
            <person name="Garrity G."/>
            <person name="Hugenholtz P."/>
            <person name="Kyrpides N.C."/>
        </authorList>
    </citation>
    <scope>NUCLEOTIDE SEQUENCE [LARGE SCALE GENOMIC DNA]</scope>
    <source>
        <strain evidence="4 5">CGMCC 1.10947</strain>
    </source>
</reference>
<organism evidence="4 5">
    <name type="scientific">Bradyrhizobium daqingense</name>
    <dbReference type="NCBI Taxonomy" id="993502"/>
    <lineage>
        <taxon>Bacteria</taxon>
        <taxon>Pseudomonadati</taxon>
        <taxon>Pseudomonadota</taxon>
        <taxon>Alphaproteobacteria</taxon>
        <taxon>Hyphomicrobiales</taxon>
        <taxon>Nitrobacteraceae</taxon>
        <taxon>Bradyrhizobium</taxon>
    </lineage>
</organism>
<keyword evidence="1" id="KW-0812">Transmembrane</keyword>
<gene>
    <name evidence="4" type="ORF">IQ17_04483</name>
    <name evidence="3" type="ORF">IQ17_06493</name>
</gene>
<reference evidence="4" key="2">
    <citation type="submission" date="2019-07" db="EMBL/GenBank/DDBJ databases">
        <authorList>
            <person name="Whitman W."/>
            <person name="Huntemann M."/>
            <person name="Clum A."/>
            <person name="Pillay M."/>
            <person name="Palaniappan K."/>
            <person name="Varghese N."/>
            <person name="Mikhailova N."/>
            <person name="Stamatis D."/>
            <person name="Reddy T."/>
            <person name="Daum C."/>
            <person name="Shapiro N."/>
            <person name="Ivanova N."/>
            <person name="Kyrpides N."/>
            <person name="Woyke T."/>
        </authorList>
    </citation>
    <scope>NUCLEOTIDE SEQUENCE</scope>
    <source>
        <strain evidence="4">CGMCC 1.10947</strain>
    </source>
</reference>
<sequence length="106" mass="11929">KGYRGHDAQNPRRVFISGQKRGVFGVIKRELRRRSAIEPIIGHLKAEGHLGRCYLKGRAGDAANVVLSAVGHNFRRILAWLRYLLCLFLAQLWRTLARPASINPAS</sequence>
<keyword evidence="1" id="KW-1133">Transmembrane helix</keyword>
<dbReference type="AlphaFoldDB" id="A0A562L1C5"/>
<feature type="domain" description="Transposase DDE" evidence="2">
    <location>
        <begin position="28"/>
        <end position="77"/>
    </location>
</feature>
<evidence type="ECO:0000259" key="2">
    <source>
        <dbReference type="Pfam" id="PF13751"/>
    </source>
</evidence>
<keyword evidence="1" id="KW-0472">Membrane</keyword>
<dbReference type="Proteomes" id="UP000317176">
    <property type="component" value="Unassembled WGS sequence"/>
</dbReference>
<feature type="transmembrane region" description="Helical" evidence="1">
    <location>
        <begin position="77"/>
        <end position="96"/>
    </location>
</feature>
<evidence type="ECO:0000313" key="5">
    <source>
        <dbReference type="Proteomes" id="UP000317176"/>
    </source>
</evidence>
<dbReference type="PANTHER" id="PTHR33803:SF3">
    <property type="entry name" value="BLL1974 PROTEIN"/>
    <property type="match status" value="1"/>
</dbReference>
<feature type="non-terminal residue" evidence="4">
    <location>
        <position position="1"/>
    </location>
</feature>
<accession>A0A562L1C5</accession>
<evidence type="ECO:0000313" key="3">
    <source>
        <dbReference type="EMBL" id="TWH96210.1"/>
    </source>
</evidence>
<evidence type="ECO:0000256" key="1">
    <source>
        <dbReference type="SAM" id="Phobius"/>
    </source>
</evidence>
<dbReference type="PANTHER" id="PTHR33803">
    <property type="entry name" value="IS1478 TRANSPOSASE"/>
    <property type="match status" value="1"/>
</dbReference>
<protein>
    <submittedName>
        <fullName evidence="4">IS5 family transposase</fullName>
    </submittedName>
</protein>
<name>A0A562L1C5_9BRAD</name>
<dbReference type="EMBL" id="VLKL01000029">
    <property type="protein sequence ID" value="TWH96210.1"/>
    <property type="molecule type" value="Genomic_DNA"/>
</dbReference>
<dbReference type="Pfam" id="PF13751">
    <property type="entry name" value="DDE_Tnp_1_6"/>
    <property type="match status" value="1"/>
</dbReference>
<comment type="caution">
    <text evidence="4">The sequence shown here is derived from an EMBL/GenBank/DDBJ whole genome shotgun (WGS) entry which is preliminary data.</text>
</comment>